<keyword evidence="1" id="KW-0812">Transmembrane</keyword>
<feature type="transmembrane region" description="Helical" evidence="1">
    <location>
        <begin position="79"/>
        <end position="103"/>
    </location>
</feature>
<accession>A0A160TVL9</accession>
<gene>
    <name evidence="2" type="ORF">MGWOODY_Hyp1662</name>
</gene>
<evidence type="ECO:0000313" key="2">
    <source>
        <dbReference type="EMBL" id="CUS55415.1"/>
    </source>
</evidence>
<feature type="transmembrane region" description="Helical" evidence="1">
    <location>
        <begin position="6"/>
        <end position="27"/>
    </location>
</feature>
<organism evidence="2">
    <name type="scientific">hydrothermal vent metagenome</name>
    <dbReference type="NCBI Taxonomy" id="652676"/>
    <lineage>
        <taxon>unclassified sequences</taxon>
        <taxon>metagenomes</taxon>
        <taxon>ecological metagenomes</taxon>
    </lineage>
</organism>
<name>A0A160TVL9_9ZZZZ</name>
<evidence type="ECO:0000256" key="1">
    <source>
        <dbReference type="SAM" id="Phobius"/>
    </source>
</evidence>
<sequence>MLASTLPQGVLSGLSAVAFGLVHMLILRVRPSTAASVFGALHLGAALFGHAAQINGQVLRQQVILGTHDVSSTAQTMGMVHIASTLCYLLGVVFFIIAVAVALNTRPPAEDVF</sequence>
<keyword evidence="1" id="KW-0472">Membrane</keyword>
<protein>
    <submittedName>
        <fullName evidence="2">Uncharacterized protein</fullName>
    </submittedName>
</protein>
<keyword evidence="1" id="KW-1133">Transmembrane helix</keyword>
<feature type="transmembrane region" description="Helical" evidence="1">
    <location>
        <begin position="34"/>
        <end position="52"/>
    </location>
</feature>
<proteinExistence type="predicted"/>
<dbReference type="AlphaFoldDB" id="A0A160TVL9"/>
<dbReference type="EMBL" id="CZQD01000001">
    <property type="protein sequence ID" value="CUS55415.1"/>
    <property type="molecule type" value="Genomic_DNA"/>
</dbReference>
<reference evidence="2" key="1">
    <citation type="submission" date="2015-10" db="EMBL/GenBank/DDBJ databases">
        <authorList>
            <person name="Gilbert D.G."/>
        </authorList>
    </citation>
    <scope>NUCLEOTIDE SEQUENCE</scope>
</reference>